<proteinExistence type="predicted"/>
<sequence length="923" mass="102883">MYDEIMEVEKKRTKGGFLHLFDWNGKSRKKLFSNNPELDDEPKKGKENVGKMAKSLLHVQIEVDESRASSSNKASSDFNCASSVTSDEGYGARAPGVVARLMGLDSLPTSNVPEPCSTPCSDVRSLRVSHYNRNIPDLWNEDHSVEYIRVPNKEWFNQNNVESRVRKVQNRPIERFQTEMLPPKSAKSIPITHHKLLSPIKSPGFILTKNTAYIMEAAAKIIEASPQAISKDKRSSIVSTAPLRIWDLKEKMEAAHRLSRPQKSNESVSARYTKGQHIGPSHGGSVYPAAKASMNLEKRNPDNIRKKEKSVSVTAQAKVNVKRKEGSTSSSNRSSTNQKEKSDVKANQSFKSQPDTQRTVQKRTSGSRTSNVLKQNNQKQNYTSNKDTSTSKTSVLNQQGRKAKSTSGTIGPKRTVNRVVANAETGSRKTGLATNNTGNNLSSTKGKNLSQKKQSAIVNTHFEVSSADNELTKKDEKSVKCNVAIEGSMNWGVDNRKKGTDVVSFTFSSPIRSMADSQSSSRVMERNYSFNIDSFANNNQHYLKNSTFFSPGFNGSAGDALSVLLDQKLRELTSKIESSHSDMIQEGTTGSSASNLQDSVTTLDAISAKSPRHDKSVQLVLDKDTFDGLDNSCCSSIDPAALSINQKWQYLQSEEMEIHSSSSNKDYAGTEDCQSSSAISSLEPSVTSISWSDSRNSTDESKHILLARDQAEFSWLPANLSVPVDEETELSDSASSILVGNIGKRHINRSFSFVDAEEPSSWELDYMREILNNAELMVNEFALGQTDQVITPNLFNQLENQKNKMGSNGDEYCQLGRKVLFDYVRECLDFKGRQLFVGSCKGWSKCVTPFQRKDWLAEELYKRIRGWNNMGDLMVDELVDKDMSSQYGKWIDFEIEALEEGTEMENNILTSLVDELVSDFWLF</sequence>
<gene>
    <name evidence="1" type="ORF">Patl1_22274</name>
</gene>
<dbReference type="EMBL" id="CM047909">
    <property type="protein sequence ID" value="KAJ0079944.1"/>
    <property type="molecule type" value="Genomic_DNA"/>
</dbReference>
<reference evidence="2" key="1">
    <citation type="journal article" date="2023" name="G3 (Bethesda)">
        <title>Genome assembly and association tests identify interacting loci associated with vigor, precocity, and sex in interspecific pistachio rootstocks.</title>
        <authorList>
            <person name="Palmer W."/>
            <person name="Jacygrad E."/>
            <person name="Sagayaradj S."/>
            <person name="Cavanaugh K."/>
            <person name="Han R."/>
            <person name="Bertier L."/>
            <person name="Beede B."/>
            <person name="Kafkas S."/>
            <person name="Golino D."/>
            <person name="Preece J."/>
            <person name="Michelmore R."/>
        </authorList>
    </citation>
    <scope>NUCLEOTIDE SEQUENCE [LARGE SCALE GENOMIC DNA]</scope>
</reference>
<name>A0ACC0ZY12_9ROSI</name>
<accession>A0ACC0ZY12</accession>
<keyword evidence="2" id="KW-1185">Reference proteome</keyword>
<dbReference type="Proteomes" id="UP001164250">
    <property type="component" value="Chromosome 13"/>
</dbReference>
<comment type="caution">
    <text evidence="1">The sequence shown here is derived from an EMBL/GenBank/DDBJ whole genome shotgun (WGS) entry which is preliminary data.</text>
</comment>
<protein>
    <submittedName>
        <fullName evidence="1">Uncharacterized protein</fullName>
    </submittedName>
</protein>
<evidence type="ECO:0000313" key="2">
    <source>
        <dbReference type="Proteomes" id="UP001164250"/>
    </source>
</evidence>
<organism evidence="1 2">
    <name type="scientific">Pistacia atlantica</name>
    <dbReference type="NCBI Taxonomy" id="434234"/>
    <lineage>
        <taxon>Eukaryota</taxon>
        <taxon>Viridiplantae</taxon>
        <taxon>Streptophyta</taxon>
        <taxon>Embryophyta</taxon>
        <taxon>Tracheophyta</taxon>
        <taxon>Spermatophyta</taxon>
        <taxon>Magnoliopsida</taxon>
        <taxon>eudicotyledons</taxon>
        <taxon>Gunneridae</taxon>
        <taxon>Pentapetalae</taxon>
        <taxon>rosids</taxon>
        <taxon>malvids</taxon>
        <taxon>Sapindales</taxon>
        <taxon>Anacardiaceae</taxon>
        <taxon>Pistacia</taxon>
    </lineage>
</organism>
<evidence type="ECO:0000313" key="1">
    <source>
        <dbReference type="EMBL" id="KAJ0079944.1"/>
    </source>
</evidence>